<gene>
    <name evidence="1" type="ORF">L21SP5_01945</name>
</gene>
<organism evidence="1 2">
    <name type="scientific">Salinivirga cyanobacteriivorans</name>
    <dbReference type="NCBI Taxonomy" id="1307839"/>
    <lineage>
        <taxon>Bacteria</taxon>
        <taxon>Pseudomonadati</taxon>
        <taxon>Bacteroidota</taxon>
        <taxon>Bacteroidia</taxon>
        <taxon>Bacteroidales</taxon>
        <taxon>Salinivirgaceae</taxon>
        <taxon>Salinivirga</taxon>
    </lineage>
</organism>
<sequence>MLHLETVEPTTLGIIKKIQGFKEFTDLRLVGGTGLALHFGHRISVDIDLFGNISDDDLTINKLLDKVGQTSIINQTKNIKIFQINGVKTNIVNYHYPWIKQPVISDGIKLADIEDIAAMKLSAITGRGTKKDFIDLFFLLKKFTMKELLSLYLKKYNDGSEFLVIRSLTYFTDADKQEDCKMFVDVNWEDVKSHITREVQNYIKP</sequence>
<name>A0A0S2HZX9_9BACT</name>
<dbReference type="Pfam" id="PF08843">
    <property type="entry name" value="AbiEii"/>
    <property type="match status" value="2"/>
</dbReference>
<protein>
    <recommendedName>
        <fullName evidence="3">Nucleotidyl transferase AbiEii toxin, Type IV TA system</fullName>
    </recommendedName>
</protein>
<dbReference type="OrthoDB" id="9796281at2"/>
<dbReference type="STRING" id="1307839.L21SP5_01945"/>
<evidence type="ECO:0000313" key="1">
    <source>
        <dbReference type="EMBL" id="ALO15584.1"/>
    </source>
</evidence>
<dbReference type="InterPro" id="IPR014942">
    <property type="entry name" value="AbiEii"/>
</dbReference>
<proteinExistence type="predicted"/>
<dbReference type="Proteomes" id="UP000064893">
    <property type="component" value="Chromosome"/>
</dbReference>
<dbReference type="KEGG" id="blq:L21SP5_01945"/>
<dbReference type="AlphaFoldDB" id="A0A0S2HZX9"/>
<dbReference type="EMBL" id="CP013118">
    <property type="protein sequence ID" value="ALO15584.1"/>
    <property type="molecule type" value="Genomic_DNA"/>
</dbReference>
<evidence type="ECO:0000313" key="2">
    <source>
        <dbReference type="Proteomes" id="UP000064893"/>
    </source>
</evidence>
<evidence type="ECO:0008006" key="3">
    <source>
        <dbReference type="Google" id="ProtNLM"/>
    </source>
</evidence>
<dbReference type="RefSeq" id="WP_057953027.1">
    <property type="nucleotide sequence ID" value="NZ_CP013118.1"/>
</dbReference>
<reference evidence="1 2" key="1">
    <citation type="submission" date="2015-11" db="EMBL/GenBank/DDBJ databases">
        <title>Description and complete genome sequence of a novel strain predominating in hypersaline microbial mats and representing a new family of the Bacteriodetes phylum.</title>
        <authorList>
            <person name="Spring S."/>
            <person name="Bunk B."/>
            <person name="Sproer C."/>
            <person name="Klenk H.-P."/>
        </authorList>
    </citation>
    <scope>NUCLEOTIDE SEQUENCE [LARGE SCALE GENOMIC DNA]</scope>
    <source>
        <strain evidence="1 2">L21-Spi-D4</strain>
    </source>
</reference>
<keyword evidence="2" id="KW-1185">Reference proteome</keyword>
<accession>A0A0S2HZX9</accession>